<protein>
    <submittedName>
        <fullName evidence="1">Uncharacterized protein</fullName>
    </submittedName>
</protein>
<organism evidence="1 2">
    <name type="scientific">Gossypium darwinii</name>
    <name type="common">Darwin's cotton</name>
    <name type="synonym">Gossypium barbadense var. darwinii</name>
    <dbReference type="NCBI Taxonomy" id="34276"/>
    <lineage>
        <taxon>Eukaryota</taxon>
        <taxon>Viridiplantae</taxon>
        <taxon>Streptophyta</taxon>
        <taxon>Embryophyta</taxon>
        <taxon>Tracheophyta</taxon>
        <taxon>Spermatophyta</taxon>
        <taxon>Magnoliopsida</taxon>
        <taxon>eudicotyledons</taxon>
        <taxon>Gunneridae</taxon>
        <taxon>Pentapetalae</taxon>
        <taxon>rosids</taxon>
        <taxon>malvids</taxon>
        <taxon>Malvales</taxon>
        <taxon>Malvaceae</taxon>
        <taxon>Malvoideae</taxon>
        <taxon>Gossypium</taxon>
    </lineage>
</organism>
<gene>
    <name evidence="1" type="ORF">ES288_A02G102100v1</name>
</gene>
<evidence type="ECO:0000313" key="2">
    <source>
        <dbReference type="Proteomes" id="UP000323506"/>
    </source>
</evidence>
<name>A0A5D2HEE6_GOSDA</name>
<reference evidence="1 2" key="1">
    <citation type="submission" date="2019-06" db="EMBL/GenBank/DDBJ databases">
        <title>WGS assembly of Gossypium darwinii.</title>
        <authorList>
            <person name="Chen Z.J."/>
            <person name="Sreedasyam A."/>
            <person name="Ando A."/>
            <person name="Song Q."/>
            <person name="De L."/>
            <person name="Hulse-Kemp A."/>
            <person name="Ding M."/>
            <person name="Ye W."/>
            <person name="Kirkbride R."/>
            <person name="Jenkins J."/>
            <person name="Plott C."/>
            <person name="Lovell J."/>
            <person name="Lin Y.-M."/>
            <person name="Vaughn R."/>
            <person name="Liu B."/>
            <person name="Li W."/>
            <person name="Simpson S."/>
            <person name="Scheffler B."/>
            <person name="Saski C."/>
            <person name="Grover C."/>
            <person name="Hu G."/>
            <person name="Conover J."/>
            <person name="Carlson J."/>
            <person name="Shu S."/>
            <person name="Boston L."/>
            <person name="Williams M."/>
            <person name="Peterson D."/>
            <person name="Mcgee K."/>
            <person name="Jones D."/>
            <person name="Wendel J."/>
            <person name="Stelly D."/>
            <person name="Grimwood J."/>
            <person name="Schmutz J."/>
        </authorList>
    </citation>
    <scope>NUCLEOTIDE SEQUENCE [LARGE SCALE GENOMIC DNA]</scope>
    <source>
        <strain evidence="1">1808015.09</strain>
    </source>
</reference>
<sequence>MHFIKHRKRYALPAFSLKTPQTYIKRLQNGDVYSLFISCVSLKTLQIYFPNFFTNVPTFFPPISPKFFFPKIFSLISQLPKSILTLLSAVSKGNYLPLLSTAVARNSIPRVQIWDFQLHHNS</sequence>
<keyword evidence="2" id="KW-1185">Reference proteome</keyword>
<proteinExistence type="predicted"/>
<dbReference type="EMBL" id="CM017689">
    <property type="protein sequence ID" value="TYH27856.1"/>
    <property type="molecule type" value="Genomic_DNA"/>
</dbReference>
<accession>A0A5D2HEE6</accession>
<dbReference type="Proteomes" id="UP000323506">
    <property type="component" value="Chromosome A02"/>
</dbReference>
<evidence type="ECO:0000313" key="1">
    <source>
        <dbReference type="EMBL" id="TYH27856.1"/>
    </source>
</evidence>
<dbReference type="AlphaFoldDB" id="A0A5D2HEE6"/>